<sequence length="913" mass="100135">MSGESSRRRLRCSAGPPAGPLGPLALPLFPASSSCPRAGGRAGRSRLLPGGGPGTGRPRRARSRSRGAAARSPDPGAGMGMVRAARSCWLLLLLLLFGALPAQADRPGFQPLSQLSAYEIIVPKRITRKHRDVLTSRVAEDELSFEVDVEGTKYTLELEKNKALVPKDFTVYTYNADGSLHSEILDLKDHCHYQGYVKGVADSLVAVSTCSGLRGLLQIESISYGIEPLDPPSGTKHVIYQLKNVKVDEDHMRCQLPGEKWGGRHPQHPDSETQRLRRKRGILLQTRYVELFIVVDKERYQLMGQNKTAVTEEMVHLVNYLDSMYIALNIRIVLVGLEIWTQENKIRLEGGAGDVLANFVQWREQELVPRQRHDSAQFVLKKAFGGTAGMAYVGTVCSKSHAGGINVFGPISVQMFSSIVAHELGHNLGMNHDDERKCDCGSENCIMNSGASGARNFSSCSEEDFEKLTLSKGGSCLLNIPRPEETYSIPYCGNKLVDAGEECDCGTSEECQFDPCCEAGTCRLHPGADCGYGDCCHNCHFLSKGTECRERASECDLPEFCNGTSQFCPPDVTIENGHPCHKDEAYCYNGLCQYYNAQCQGIFGPKAKAAPQICFSEVNSKGDRFGNCGYHGHDYKKCSSWNAMCGKLQCENVQTLPVFGIEPAIIKSPIQGNTCWGVDFQLGSDVPDPGMVNEGTKCAPGKICKHYQCVDVSVLGYSCNAEHQCNGRGVCNSNKNCHCHPGWAPPYCDAKGYGGSLDSGPPYNDVDNTTRNWLLAFFCLILPLLLLLLFTYLVRNQLLSSLMPLIEACCGRFRRRSDNRTQESVHASYPPNIPYSTRDMSAPMSTQANRYPVPAYTANLQPYCDTSPLPSPAAMGPSMEQHCIPMRPPPPVLKTAKTQEPIYPSRPAPLPPI</sequence>
<dbReference type="Gene3D" id="3.40.390.10">
    <property type="entry name" value="Collagenase (Catalytic Domain)"/>
    <property type="match status" value="1"/>
</dbReference>
<evidence type="ECO:0000256" key="1">
    <source>
        <dbReference type="ARBA" id="ARBA00001947"/>
    </source>
</evidence>
<feature type="domain" description="Disintegrin" evidence="20">
    <location>
        <begin position="489"/>
        <end position="576"/>
    </location>
</feature>
<evidence type="ECO:0000256" key="13">
    <source>
        <dbReference type="ARBA" id="ARBA00023240"/>
    </source>
</evidence>
<dbReference type="Pfam" id="PF00200">
    <property type="entry name" value="Disintegrin"/>
    <property type="match status" value="1"/>
</dbReference>
<dbReference type="SMART" id="SM00608">
    <property type="entry name" value="ACR"/>
    <property type="match status" value="1"/>
</dbReference>
<keyword evidence="23" id="KW-1185">Reference proteome</keyword>
<dbReference type="InterPro" id="IPR001762">
    <property type="entry name" value="Disintegrin_dom"/>
</dbReference>
<evidence type="ECO:0000256" key="3">
    <source>
        <dbReference type="ARBA" id="ARBA00004613"/>
    </source>
</evidence>
<dbReference type="SUPFAM" id="SSF55486">
    <property type="entry name" value="Metalloproteases ('zincins'), catalytic domain"/>
    <property type="match status" value="1"/>
</dbReference>
<dbReference type="Pfam" id="PF08516">
    <property type="entry name" value="ADAM_CR"/>
    <property type="match status" value="1"/>
</dbReference>
<dbReference type="GO" id="GO:0046872">
    <property type="term" value="F:metal ion binding"/>
    <property type="evidence" value="ECO:0007669"/>
    <property type="project" value="UniProtKB-KW"/>
</dbReference>
<feature type="region of interest" description="Disordered" evidence="17">
    <location>
        <begin position="256"/>
        <end position="275"/>
    </location>
</feature>
<keyword evidence="7 16" id="KW-0479">Metal-binding</keyword>
<dbReference type="EMBL" id="OX395141">
    <property type="protein sequence ID" value="CAI5795822.1"/>
    <property type="molecule type" value="Genomic_DNA"/>
</dbReference>
<evidence type="ECO:0000256" key="14">
    <source>
        <dbReference type="PROSITE-ProRule" id="PRU00068"/>
    </source>
</evidence>
<evidence type="ECO:0000313" key="23">
    <source>
        <dbReference type="Proteomes" id="UP001178461"/>
    </source>
</evidence>
<feature type="compositionally biased region" description="Pro residues" evidence="17">
    <location>
        <begin position="904"/>
        <end position="913"/>
    </location>
</feature>
<dbReference type="GO" id="GO:0004222">
    <property type="term" value="F:metalloendopeptidase activity"/>
    <property type="evidence" value="ECO:0007669"/>
    <property type="project" value="InterPro"/>
</dbReference>
<dbReference type="GO" id="GO:0005886">
    <property type="term" value="C:plasma membrane"/>
    <property type="evidence" value="ECO:0007669"/>
    <property type="project" value="TreeGrafter"/>
</dbReference>
<feature type="binding site" evidence="16">
    <location>
        <position position="422"/>
    </location>
    <ligand>
        <name>Zn(2+)</name>
        <dbReference type="ChEBI" id="CHEBI:29105"/>
        <note>catalytic</note>
    </ligand>
</feature>
<dbReference type="GO" id="GO:0005615">
    <property type="term" value="C:extracellular space"/>
    <property type="evidence" value="ECO:0007669"/>
    <property type="project" value="TreeGrafter"/>
</dbReference>
<evidence type="ECO:0000256" key="10">
    <source>
        <dbReference type="ARBA" id="ARBA00022989"/>
    </source>
</evidence>
<evidence type="ECO:0000256" key="5">
    <source>
        <dbReference type="ARBA" id="ARBA00022656"/>
    </source>
</evidence>
<feature type="region of interest" description="Disordered" evidence="17">
    <location>
        <begin position="871"/>
        <end position="913"/>
    </location>
</feature>
<dbReference type="PRINTS" id="PR00289">
    <property type="entry name" value="DISINTEGRIN"/>
</dbReference>
<keyword evidence="6 18" id="KW-0812">Transmembrane</keyword>
<dbReference type="InterPro" id="IPR000742">
    <property type="entry name" value="EGF"/>
</dbReference>
<dbReference type="GO" id="GO:0006509">
    <property type="term" value="P:membrane protein ectodomain proteolysis"/>
    <property type="evidence" value="ECO:0007669"/>
    <property type="project" value="TreeGrafter"/>
</dbReference>
<evidence type="ECO:0000256" key="9">
    <source>
        <dbReference type="ARBA" id="ARBA00022833"/>
    </source>
</evidence>
<name>A0AA35LHA6_9SAUR</name>
<evidence type="ECO:0000256" key="17">
    <source>
        <dbReference type="SAM" id="MobiDB-lite"/>
    </source>
</evidence>
<dbReference type="PROSITE" id="PS50026">
    <property type="entry name" value="EGF_3"/>
    <property type="match status" value="1"/>
</dbReference>
<dbReference type="InterPro" id="IPR024079">
    <property type="entry name" value="MetalloPept_cat_dom_sf"/>
</dbReference>
<dbReference type="InterPro" id="IPR034027">
    <property type="entry name" value="Reprolysin_adamalysin"/>
</dbReference>
<feature type="domain" description="EGF-like" evidence="19">
    <location>
        <begin position="715"/>
        <end position="749"/>
    </location>
</feature>
<dbReference type="PROSITE" id="PS00427">
    <property type="entry name" value="DISINTEGRIN_1"/>
    <property type="match status" value="1"/>
</dbReference>
<feature type="compositionally biased region" description="Low complexity" evidence="17">
    <location>
        <begin position="13"/>
        <end position="39"/>
    </location>
</feature>
<evidence type="ECO:0000259" key="19">
    <source>
        <dbReference type="PROSITE" id="PS50026"/>
    </source>
</evidence>
<keyword evidence="10 18" id="KW-1133">Transmembrane helix</keyword>
<keyword evidence="4" id="KW-0964">Secreted</keyword>
<keyword evidence="5" id="KW-0800">Toxin</keyword>
<evidence type="ECO:0000259" key="21">
    <source>
        <dbReference type="PROSITE" id="PS50215"/>
    </source>
</evidence>
<feature type="region of interest" description="Disordered" evidence="17">
    <location>
        <begin position="1"/>
        <end position="77"/>
    </location>
</feature>
<feature type="binding site" evidence="16">
    <location>
        <position position="426"/>
    </location>
    <ligand>
        <name>Zn(2+)</name>
        <dbReference type="ChEBI" id="CHEBI:29105"/>
        <note>catalytic</note>
    </ligand>
</feature>
<evidence type="ECO:0000256" key="7">
    <source>
        <dbReference type="ARBA" id="ARBA00022723"/>
    </source>
</evidence>
<dbReference type="FunFam" id="4.10.70.10:FF:000001">
    <property type="entry name" value="Disintegrin and metalloproteinase domain-containing protein 22"/>
    <property type="match status" value="1"/>
</dbReference>
<dbReference type="PROSITE" id="PS51257">
    <property type="entry name" value="PROKAR_LIPOPROTEIN"/>
    <property type="match status" value="1"/>
</dbReference>
<dbReference type="GO" id="GO:0007179">
    <property type="term" value="P:transforming growth factor beta receptor signaling pathway"/>
    <property type="evidence" value="ECO:0007669"/>
    <property type="project" value="TreeGrafter"/>
</dbReference>
<dbReference type="InterPro" id="IPR006586">
    <property type="entry name" value="ADAM_Cys-rich"/>
</dbReference>
<gene>
    <name evidence="22" type="ORF">PODLI_1B010831</name>
</gene>
<comment type="cofactor">
    <cofactor evidence="1">
        <name>Zn(2+)</name>
        <dbReference type="ChEBI" id="CHEBI:29105"/>
    </cofactor>
</comment>
<evidence type="ECO:0000256" key="6">
    <source>
        <dbReference type="ARBA" id="ARBA00022692"/>
    </source>
</evidence>
<evidence type="ECO:0000256" key="15">
    <source>
        <dbReference type="PROSITE-ProRule" id="PRU00076"/>
    </source>
</evidence>
<comment type="caution">
    <text evidence="15">Lacks conserved residue(s) required for the propagation of feature annotation.</text>
</comment>
<keyword evidence="12 15" id="KW-1015">Disulfide bond</keyword>
<accession>A0AA35LHA6</accession>
<evidence type="ECO:0000259" key="20">
    <source>
        <dbReference type="PROSITE" id="PS50214"/>
    </source>
</evidence>
<protein>
    <submittedName>
        <fullName evidence="22">And metalloproteinase domain-containing 9</fullName>
    </submittedName>
</protein>
<dbReference type="PANTHER" id="PTHR11905:SF136">
    <property type="entry name" value="DISINTEGRIN AND METALLOPROTEINASE DOMAIN-CONTAINING PROTEIN 9"/>
    <property type="match status" value="1"/>
</dbReference>
<dbReference type="InterPro" id="IPR002870">
    <property type="entry name" value="Peptidase_M12B_N"/>
</dbReference>
<dbReference type="InterPro" id="IPR036436">
    <property type="entry name" value="Disintegrin_dom_sf"/>
</dbReference>
<feature type="disulfide bond" evidence="16">
    <location>
        <begin position="440"/>
        <end position="445"/>
    </location>
</feature>
<dbReference type="Pfam" id="PF01421">
    <property type="entry name" value="Reprolysin"/>
    <property type="match status" value="1"/>
</dbReference>
<dbReference type="PROSITE" id="PS01186">
    <property type="entry name" value="EGF_2"/>
    <property type="match status" value="1"/>
</dbReference>
<keyword evidence="9 16" id="KW-0862">Zinc</keyword>
<dbReference type="Proteomes" id="UP001178461">
    <property type="component" value="Chromosome 15"/>
</dbReference>
<dbReference type="FunFam" id="3.40.390.10:FF:000002">
    <property type="entry name" value="Disintegrin and metalloproteinase domain-containing protein 22"/>
    <property type="match status" value="1"/>
</dbReference>
<evidence type="ECO:0000256" key="8">
    <source>
        <dbReference type="ARBA" id="ARBA00022801"/>
    </source>
</evidence>
<dbReference type="GO" id="GO:0005178">
    <property type="term" value="F:integrin binding"/>
    <property type="evidence" value="ECO:0007669"/>
    <property type="project" value="TreeGrafter"/>
</dbReference>
<feature type="disulfide bond" evidence="15">
    <location>
        <begin position="739"/>
        <end position="748"/>
    </location>
</feature>
<dbReference type="Gene3D" id="4.10.70.10">
    <property type="entry name" value="Disintegrin domain"/>
    <property type="match status" value="1"/>
</dbReference>
<keyword evidence="15" id="KW-0245">EGF-like domain</keyword>
<evidence type="ECO:0000256" key="16">
    <source>
        <dbReference type="PROSITE-ProRule" id="PRU00276"/>
    </source>
</evidence>
<proteinExistence type="predicted"/>
<keyword evidence="13" id="KW-1199">Hemostasis impairing toxin</keyword>
<keyword evidence="11 18" id="KW-0472">Membrane</keyword>
<dbReference type="PROSITE" id="PS50215">
    <property type="entry name" value="ADAM_MEPRO"/>
    <property type="match status" value="1"/>
</dbReference>
<evidence type="ECO:0000256" key="2">
    <source>
        <dbReference type="ARBA" id="ARBA00004479"/>
    </source>
</evidence>
<feature type="binding site" evidence="16">
    <location>
        <position position="432"/>
    </location>
    <ligand>
        <name>Zn(2+)</name>
        <dbReference type="ChEBI" id="CHEBI:29105"/>
        <note>catalytic</note>
    </ligand>
</feature>
<dbReference type="InterPro" id="IPR018358">
    <property type="entry name" value="Disintegrin_CS"/>
</dbReference>
<evidence type="ECO:0000256" key="12">
    <source>
        <dbReference type="ARBA" id="ARBA00023157"/>
    </source>
</evidence>
<comment type="subcellular location">
    <subcellularLocation>
        <location evidence="2">Membrane</location>
        <topology evidence="2">Single-pass type I membrane protein</topology>
    </subcellularLocation>
    <subcellularLocation>
        <location evidence="3">Secreted</location>
    </subcellularLocation>
</comment>
<organism evidence="22 23">
    <name type="scientific">Podarcis lilfordi</name>
    <name type="common">Lilford's wall lizard</name>
    <dbReference type="NCBI Taxonomy" id="74358"/>
    <lineage>
        <taxon>Eukaryota</taxon>
        <taxon>Metazoa</taxon>
        <taxon>Chordata</taxon>
        <taxon>Craniata</taxon>
        <taxon>Vertebrata</taxon>
        <taxon>Euteleostomi</taxon>
        <taxon>Lepidosauria</taxon>
        <taxon>Squamata</taxon>
        <taxon>Bifurcata</taxon>
        <taxon>Unidentata</taxon>
        <taxon>Episquamata</taxon>
        <taxon>Laterata</taxon>
        <taxon>Lacertibaenia</taxon>
        <taxon>Lacertidae</taxon>
        <taxon>Podarcis</taxon>
    </lineage>
</organism>
<dbReference type="InterPro" id="IPR001590">
    <property type="entry name" value="Peptidase_M12B"/>
</dbReference>
<evidence type="ECO:0000313" key="22">
    <source>
        <dbReference type="EMBL" id="CAI5795822.1"/>
    </source>
</evidence>
<dbReference type="AlphaFoldDB" id="A0AA35LHA6"/>
<dbReference type="Pfam" id="PF01562">
    <property type="entry name" value="Pep_M12B_propep"/>
    <property type="match status" value="1"/>
</dbReference>
<evidence type="ECO:0000256" key="18">
    <source>
        <dbReference type="SAM" id="Phobius"/>
    </source>
</evidence>
<evidence type="ECO:0000256" key="11">
    <source>
        <dbReference type="ARBA" id="ARBA00023136"/>
    </source>
</evidence>
<dbReference type="GO" id="GO:0090729">
    <property type="term" value="F:toxin activity"/>
    <property type="evidence" value="ECO:0007669"/>
    <property type="project" value="UniProtKB-KW"/>
</dbReference>
<feature type="transmembrane region" description="Helical" evidence="18">
    <location>
        <begin position="773"/>
        <end position="794"/>
    </location>
</feature>
<keyword evidence="8" id="KW-0378">Hydrolase</keyword>
<evidence type="ECO:0000256" key="4">
    <source>
        <dbReference type="ARBA" id="ARBA00022525"/>
    </source>
</evidence>
<dbReference type="CDD" id="cd04269">
    <property type="entry name" value="ZnMc_adamalysin_II_like"/>
    <property type="match status" value="1"/>
</dbReference>
<dbReference type="GO" id="GO:0033631">
    <property type="term" value="P:cell-cell adhesion mediated by integrin"/>
    <property type="evidence" value="ECO:0007669"/>
    <property type="project" value="TreeGrafter"/>
</dbReference>
<dbReference type="PROSITE" id="PS50214">
    <property type="entry name" value="DISINTEGRIN_2"/>
    <property type="match status" value="1"/>
</dbReference>
<dbReference type="SUPFAM" id="SSF57552">
    <property type="entry name" value="Blood coagulation inhibitor (disintegrin)"/>
    <property type="match status" value="1"/>
</dbReference>
<dbReference type="SMART" id="SM00050">
    <property type="entry name" value="DISIN"/>
    <property type="match status" value="1"/>
</dbReference>
<feature type="active site" evidence="16">
    <location>
        <position position="423"/>
    </location>
</feature>
<dbReference type="PANTHER" id="PTHR11905">
    <property type="entry name" value="ADAM A DISINTEGRIN AND METALLOPROTEASE DOMAIN"/>
    <property type="match status" value="1"/>
</dbReference>
<feature type="disulfide bond" evidence="14">
    <location>
        <begin position="548"/>
        <end position="568"/>
    </location>
</feature>
<feature type="domain" description="Peptidase M12B" evidence="21">
    <location>
        <begin position="287"/>
        <end position="481"/>
    </location>
</feature>
<reference evidence="22" key="1">
    <citation type="submission" date="2022-12" db="EMBL/GenBank/DDBJ databases">
        <authorList>
            <person name="Alioto T."/>
            <person name="Alioto T."/>
            <person name="Gomez Garrido J."/>
        </authorList>
    </citation>
    <scope>NUCLEOTIDE SEQUENCE</scope>
</reference>